<evidence type="ECO:0000313" key="15">
    <source>
        <dbReference type="Proteomes" id="UP000663870"/>
    </source>
</evidence>
<feature type="transmembrane region" description="Helical" evidence="12">
    <location>
        <begin position="101"/>
        <end position="120"/>
    </location>
</feature>
<feature type="transmembrane region" description="Helical" evidence="12">
    <location>
        <begin position="126"/>
        <end position="149"/>
    </location>
</feature>
<keyword evidence="9 12" id="KW-1133">Transmembrane helix</keyword>
<comment type="caution">
    <text evidence="12">Lacks conserved residue(s) required for the propagation of feature annotation.</text>
</comment>
<organism evidence="14 15">
    <name type="scientific">Rotaria sordida</name>
    <dbReference type="NCBI Taxonomy" id="392033"/>
    <lineage>
        <taxon>Eukaryota</taxon>
        <taxon>Metazoa</taxon>
        <taxon>Spiralia</taxon>
        <taxon>Gnathifera</taxon>
        <taxon>Rotifera</taxon>
        <taxon>Eurotatoria</taxon>
        <taxon>Bdelloidea</taxon>
        <taxon>Philodinida</taxon>
        <taxon>Philodinidae</taxon>
        <taxon>Rotaria</taxon>
    </lineage>
</organism>
<evidence type="ECO:0000256" key="12">
    <source>
        <dbReference type="RuleBase" id="RU910715"/>
    </source>
</evidence>
<evidence type="ECO:0000256" key="3">
    <source>
        <dbReference type="ARBA" id="ARBA00007809"/>
    </source>
</evidence>
<evidence type="ECO:0000256" key="10">
    <source>
        <dbReference type="ARBA" id="ARBA00023034"/>
    </source>
</evidence>
<dbReference type="FunFam" id="1.20.1280.290:FF:000010">
    <property type="entry name" value="Sugar transporter SWEET"/>
    <property type="match status" value="1"/>
</dbReference>
<dbReference type="InterPro" id="IPR004316">
    <property type="entry name" value="SWEET_rpt"/>
</dbReference>
<keyword evidence="15" id="KW-1185">Reference proteome</keyword>
<dbReference type="Proteomes" id="UP000663870">
    <property type="component" value="Unassembled WGS sequence"/>
</dbReference>
<keyword evidence="11 12" id="KW-0472">Membrane</keyword>
<keyword evidence="10" id="KW-0333">Golgi apparatus</keyword>
<evidence type="ECO:0000256" key="11">
    <source>
        <dbReference type="ARBA" id="ARBA00023136"/>
    </source>
</evidence>
<accession>A0A815CPK4</accession>
<name>A0A815CPK4_9BILA</name>
<dbReference type="PANTHER" id="PTHR10791">
    <property type="entry name" value="RAG1-ACTIVATING PROTEIN 1"/>
    <property type="match status" value="1"/>
</dbReference>
<keyword evidence="7 12" id="KW-0812">Transmembrane</keyword>
<dbReference type="PANTHER" id="PTHR10791:SF112">
    <property type="entry name" value="SUGAR TRANSPORTER SWEET1"/>
    <property type="match status" value="1"/>
</dbReference>
<dbReference type="EMBL" id="CAJNOH010000018">
    <property type="protein sequence ID" value="CAF0762808.1"/>
    <property type="molecule type" value="Genomic_DNA"/>
</dbReference>
<feature type="transmembrane region" description="Helical" evidence="12">
    <location>
        <begin position="69"/>
        <end position="89"/>
    </location>
</feature>
<evidence type="ECO:0000256" key="4">
    <source>
        <dbReference type="ARBA" id="ARBA00022448"/>
    </source>
</evidence>
<keyword evidence="8" id="KW-0677">Repeat</keyword>
<evidence type="ECO:0000313" key="14">
    <source>
        <dbReference type="EMBL" id="CAF1286394.1"/>
    </source>
</evidence>
<dbReference type="EMBL" id="CAJNOL010001095">
    <property type="protein sequence ID" value="CAF1286394.1"/>
    <property type="molecule type" value="Genomic_DNA"/>
</dbReference>
<keyword evidence="4 12" id="KW-0813">Transport</keyword>
<keyword evidence="6 12" id="KW-0762">Sugar transport</keyword>
<feature type="transmembrane region" description="Helical" evidence="12">
    <location>
        <begin position="161"/>
        <end position="182"/>
    </location>
</feature>
<evidence type="ECO:0000256" key="8">
    <source>
        <dbReference type="ARBA" id="ARBA00022737"/>
    </source>
</evidence>
<evidence type="ECO:0000256" key="2">
    <source>
        <dbReference type="ARBA" id="ARBA00004653"/>
    </source>
</evidence>
<dbReference type="GO" id="GO:0005886">
    <property type="term" value="C:plasma membrane"/>
    <property type="evidence" value="ECO:0007669"/>
    <property type="project" value="UniProtKB-SubCell"/>
</dbReference>
<evidence type="ECO:0000313" key="13">
    <source>
        <dbReference type="EMBL" id="CAF0762808.1"/>
    </source>
</evidence>
<evidence type="ECO:0000256" key="9">
    <source>
        <dbReference type="ARBA" id="ARBA00022989"/>
    </source>
</evidence>
<gene>
    <name evidence="14" type="ORF">JXQ802_LOCUS28761</name>
    <name evidence="13" type="ORF">PYM288_LOCUS2689</name>
</gene>
<evidence type="ECO:0000256" key="7">
    <source>
        <dbReference type="ARBA" id="ARBA00022692"/>
    </source>
</evidence>
<comment type="subcellular location">
    <subcellularLocation>
        <location evidence="1">Cell membrane</location>
        <topology evidence="1">Multi-pass membrane protein</topology>
    </subcellularLocation>
    <subcellularLocation>
        <location evidence="2">Golgi apparatus membrane</location>
        <topology evidence="2">Multi-pass membrane protein</topology>
    </subcellularLocation>
</comment>
<keyword evidence="5" id="KW-1003">Cell membrane</keyword>
<dbReference type="Gene3D" id="1.20.1280.290">
    <property type="match status" value="2"/>
</dbReference>
<evidence type="ECO:0000256" key="5">
    <source>
        <dbReference type="ARBA" id="ARBA00022475"/>
    </source>
</evidence>
<comment type="caution">
    <text evidence="14">The sequence shown here is derived from an EMBL/GenBank/DDBJ whole genome shotgun (WGS) entry which is preliminary data.</text>
</comment>
<dbReference type="AlphaFoldDB" id="A0A815CPK4"/>
<evidence type="ECO:0000256" key="6">
    <source>
        <dbReference type="ARBA" id="ARBA00022597"/>
    </source>
</evidence>
<dbReference type="FunFam" id="1.20.1280.290:FF:000004">
    <property type="entry name" value="Sugar transporter SWEET"/>
    <property type="match status" value="1"/>
</dbReference>
<dbReference type="GO" id="GO:0051119">
    <property type="term" value="F:sugar transmembrane transporter activity"/>
    <property type="evidence" value="ECO:0007669"/>
    <property type="project" value="InterPro"/>
</dbReference>
<dbReference type="GO" id="GO:0000139">
    <property type="term" value="C:Golgi membrane"/>
    <property type="evidence" value="ECO:0007669"/>
    <property type="project" value="UniProtKB-SubCell"/>
</dbReference>
<sequence length="225" mass="24778">MANNNDSLIPIVEKLCTVSTIGLFLTGVQICNRIYRMRSTGDISGFPFVATLVNCTLWLLYGYSANNSTIIIVNFIGSSLQMIYALVYLQYTSDRTTYIRSLGAAVLFLAAVSFYFQYVVPDRNVAVFRAGLVASIATVIMFGSPLASLREVIQKQSTEALSFPLCFANLIVPIEWVLYGILINDKFVQVPNFLGAILGLIQVSLFFKYPRQSGLIPKATNLGGI</sequence>
<feature type="transmembrane region" description="Helical" evidence="12">
    <location>
        <begin position="43"/>
        <end position="63"/>
    </location>
</feature>
<dbReference type="Proteomes" id="UP000663854">
    <property type="component" value="Unassembled WGS sequence"/>
</dbReference>
<evidence type="ECO:0000256" key="1">
    <source>
        <dbReference type="ARBA" id="ARBA00004651"/>
    </source>
</evidence>
<dbReference type="Pfam" id="PF03083">
    <property type="entry name" value="MtN3_slv"/>
    <property type="match status" value="2"/>
</dbReference>
<dbReference type="InterPro" id="IPR047664">
    <property type="entry name" value="SWEET"/>
</dbReference>
<feature type="transmembrane region" description="Helical" evidence="12">
    <location>
        <begin position="188"/>
        <end position="207"/>
    </location>
</feature>
<protein>
    <recommendedName>
        <fullName evidence="12">Sugar transporter SWEET</fullName>
    </recommendedName>
</protein>
<comment type="function">
    <text evidence="12">Mediates sugar transport across membranes.</text>
</comment>
<comment type="similarity">
    <text evidence="3 12">Belongs to the SWEET sugar transporter family.</text>
</comment>
<proteinExistence type="inferred from homology"/>
<reference evidence="14" key="1">
    <citation type="submission" date="2021-02" db="EMBL/GenBank/DDBJ databases">
        <authorList>
            <person name="Nowell W R."/>
        </authorList>
    </citation>
    <scope>NUCLEOTIDE SEQUENCE</scope>
</reference>